<protein>
    <recommendedName>
        <fullName evidence="3">Uridine kinase</fullName>
    </recommendedName>
</protein>
<dbReference type="PATRIC" id="fig|909613.9.peg.1548"/>
<dbReference type="EMBL" id="AYXG01000054">
    <property type="protein sequence ID" value="EWC63126.1"/>
    <property type="molecule type" value="Genomic_DNA"/>
</dbReference>
<dbReference type="eggNOG" id="COG0572">
    <property type="taxonomic scope" value="Bacteria"/>
</dbReference>
<dbReference type="InterPro" id="IPR027417">
    <property type="entry name" value="P-loop_NTPase"/>
</dbReference>
<name>W7J2H0_9PSEU</name>
<evidence type="ECO:0000313" key="1">
    <source>
        <dbReference type="EMBL" id="EWC63126.1"/>
    </source>
</evidence>
<dbReference type="AlphaFoldDB" id="W7J2H0"/>
<dbReference type="STRING" id="909613.UO65_1536"/>
<dbReference type="Gene3D" id="3.40.50.300">
    <property type="entry name" value="P-loop containing nucleotide triphosphate hydrolases"/>
    <property type="match status" value="1"/>
</dbReference>
<accession>W7J2H0</accession>
<dbReference type="SUPFAM" id="SSF52540">
    <property type="entry name" value="P-loop containing nucleoside triphosphate hydrolases"/>
    <property type="match status" value="1"/>
</dbReference>
<evidence type="ECO:0008006" key="3">
    <source>
        <dbReference type="Google" id="ProtNLM"/>
    </source>
</evidence>
<gene>
    <name evidence="1" type="ORF">UO65_1536</name>
</gene>
<dbReference type="Proteomes" id="UP000019277">
    <property type="component" value="Unassembled WGS sequence"/>
</dbReference>
<comment type="caution">
    <text evidence="1">The sequence shown here is derived from an EMBL/GenBank/DDBJ whole genome shotgun (WGS) entry which is preliminary data.</text>
</comment>
<sequence>MDPAAAAVLAAAPRLGAVRLVAVDGPSGSGKTTFSGDLVAALRGRGARVALVPTDDFATWDDPVGWWPRLAHGVLDRLAQGRPGAYRRMDWSAGEPRLGATVHIEPPDVLLVEGVSSGRRSAVPLLSHLFWCEVPDPAVRLARAVARDGHPSEPLFRRWQLFEEGWFAVDGTGDRASTRVQR</sequence>
<dbReference type="OrthoDB" id="3237545at2"/>
<keyword evidence="2" id="KW-1185">Reference proteome</keyword>
<proteinExistence type="predicted"/>
<evidence type="ECO:0000313" key="2">
    <source>
        <dbReference type="Proteomes" id="UP000019277"/>
    </source>
</evidence>
<organism evidence="1 2">
    <name type="scientific">Actinokineospora spheciospongiae</name>
    <dbReference type="NCBI Taxonomy" id="909613"/>
    <lineage>
        <taxon>Bacteria</taxon>
        <taxon>Bacillati</taxon>
        <taxon>Actinomycetota</taxon>
        <taxon>Actinomycetes</taxon>
        <taxon>Pseudonocardiales</taxon>
        <taxon>Pseudonocardiaceae</taxon>
        <taxon>Actinokineospora</taxon>
    </lineage>
</organism>
<reference evidence="1 2" key="1">
    <citation type="journal article" date="2014" name="Genome Announc.">
        <title>Draft Genome Sequence of the Antitrypanosomally Active Sponge-Associated Bacterium Actinokineospora sp. Strain EG49.</title>
        <authorList>
            <person name="Harjes J."/>
            <person name="Ryu T."/>
            <person name="Abdelmohsen U.R."/>
            <person name="Moitinho-Silva L."/>
            <person name="Horn H."/>
            <person name="Ravasi T."/>
            <person name="Hentschel U."/>
        </authorList>
    </citation>
    <scope>NUCLEOTIDE SEQUENCE [LARGE SCALE GENOMIC DNA]</scope>
    <source>
        <strain evidence="1 2">EG49</strain>
    </source>
</reference>